<sequence>MGNLAMRCMIHAVPSVRVMRTDGKIVEYDEPVLASKVMKQHADHLVVHCAPAERKSGVPGQRRNKLTILRSDQMLELGQAYLLYPIPPQYRNSFMKSQCCTLSEDKEADSFEDDGGLVRGSFRGLAMRLKIHRKQLSMLTKGARKVGYTNEGADRLLTVSPPLPSFQTVESDSEDNSAVFDESGQRIRSASSEVIRRDHSPVLAYHITLLEHFERGEQEFGCG</sequence>
<proteinExistence type="predicted"/>
<dbReference type="InterPro" id="IPR025322">
    <property type="entry name" value="PADRE_dom"/>
</dbReference>
<organism evidence="1 2">
    <name type="scientific">Riccia sorocarpa</name>
    <dbReference type="NCBI Taxonomy" id="122646"/>
    <lineage>
        <taxon>Eukaryota</taxon>
        <taxon>Viridiplantae</taxon>
        <taxon>Streptophyta</taxon>
        <taxon>Embryophyta</taxon>
        <taxon>Marchantiophyta</taxon>
        <taxon>Marchantiopsida</taxon>
        <taxon>Marchantiidae</taxon>
        <taxon>Marchantiales</taxon>
        <taxon>Ricciaceae</taxon>
        <taxon>Riccia</taxon>
    </lineage>
</organism>
<gene>
    <name evidence="1" type="ORF">R1sor_013046</name>
</gene>
<dbReference type="Proteomes" id="UP001633002">
    <property type="component" value="Unassembled WGS sequence"/>
</dbReference>
<comment type="caution">
    <text evidence="1">The sequence shown here is derived from an EMBL/GenBank/DDBJ whole genome shotgun (WGS) entry which is preliminary data.</text>
</comment>
<reference evidence="1 2" key="1">
    <citation type="submission" date="2024-09" db="EMBL/GenBank/DDBJ databases">
        <title>Chromosome-scale assembly of Riccia sorocarpa.</title>
        <authorList>
            <person name="Paukszto L."/>
        </authorList>
    </citation>
    <scope>NUCLEOTIDE SEQUENCE [LARGE SCALE GENOMIC DNA]</scope>
    <source>
        <strain evidence="1">LP-2024</strain>
        <tissue evidence="1">Aerial parts of the thallus</tissue>
    </source>
</reference>
<dbReference type="EMBL" id="JBJQOH010000004">
    <property type="protein sequence ID" value="KAL3686737.1"/>
    <property type="molecule type" value="Genomic_DNA"/>
</dbReference>
<evidence type="ECO:0000313" key="1">
    <source>
        <dbReference type="EMBL" id="KAL3686737.1"/>
    </source>
</evidence>
<keyword evidence="2" id="KW-1185">Reference proteome</keyword>
<dbReference type="AlphaFoldDB" id="A0ABD3H843"/>
<evidence type="ECO:0000313" key="2">
    <source>
        <dbReference type="Proteomes" id="UP001633002"/>
    </source>
</evidence>
<dbReference type="Pfam" id="PF14009">
    <property type="entry name" value="PADRE"/>
    <property type="match status" value="1"/>
</dbReference>
<protein>
    <submittedName>
        <fullName evidence="1">Uncharacterized protein</fullName>
    </submittedName>
</protein>
<name>A0ABD3H843_9MARC</name>
<accession>A0ABD3H843</accession>